<evidence type="ECO:0000313" key="4">
    <source>
        <dbReference type="EMBL" id="CAI8011127.1"/>
    </source>
</evidence>
<feature type="chain" id="PRO_5041364532" evidence="3">
    <location>
        <begin position="20"/>
        <end position="228"/>
    </location>
</feature>
<organism evidence="4 5">
    <name type="scientific">Geodia barretti</name>
    <name type="common">Barrett's horny sponge</name>
    <dbReference type="NCBI Taxonomy" id="519541"/>
    <lineage>
        <taxon>Eukaryota</taxon>
        <taxon>Metazoa</taxon>
        <taxon>Porifera</taxon>
        <taxon>Demospongiae</taxon>
        <taxon>Heteroscleromorpha</taxon>
        <taxon>Tetractinellida</taxon>
        <taxon>Astrophorina</taxon>
        <taxon>Geodiidae</taxon>
        <taxon>Geodia</taxon>
    </lineage>
</organism>
<evidence type="ECO:0000256" key="2">
    <source>
        <dbReference type="SAM" id="Phobius"/>
    </source>
</evidence>
<keyword evidence="2" id="KW-0812">Transmembrane</keyword>
<reference evidence="4" key="1">
    <citation type="submission" date="2023-03" db="EMBL/GenBank/DDBJ databases">
        <authorList>
            <person name="Steffen K."/>
            <person name="Cardenas P."/>
        </authorList>
    </citation>
    <scope>NUCLEOTIDE SEQUENCE</scope>
</reference>
<keyword evidence="3" id="KW-0732">Signal</keyword>
<feature type="signal peptide" evidence="3">
    <location>
        <begin position="1"/>
        <end position="19"/>
    </location>
</feature>
<keyword evidence="2" id="KW-1133">Transmembrane helix</keyword>
<dbReference type="Proteomes" id="UP001174909">
    <property type="component" value="Unassembled WGS sequence"/>
</dbReference>
<keyword evidence="5" id="KW-1185">Reference proteome</keyword>
<dbReference type="EMBL" id="CASHTH010001082">
    <property type="protein sequence ID" value="CAI8011127.1"/>
    <property type="molecule type" value="Genomic_DNA"/>
</dbReference>
<evidence type="ECO:0000256" key="1">
    <source>
        <dbReference type="SAM" id="MobiDB-lite"/>
    </source>
</evidence>
<evidence type="ECO:0000256" key="3">
    <source>
        <dbReference type="SAM" id="SignalP"/>
    </source>
</evidence>
<feature type="region of interest" description="Disordered" evidence="1">
    <location>
        <begin position="163"/>
        <end position="194"/>
    </location>
</feature>
<gene>
    <name evidence="4" type="ORF">GBAR_LOCUS7241</name>
</gene>
<keyword evidence="2" id="KW-0472">Membrane</keyword>
<evidence type="ECO:0000313" key="5">
    <source>
        <dbReference type="Proteomes" id="UP001174909"/>
    </source>
</evidence>
<sequence>MQYCSLLMCIFWLFGAGESYTCPAPEYLSHDGVVFTPNTVHINQGDQAIVQCVVEFYQDSPPQTFMYVNDCKMMGYDHPTWVTRIMQTDGPCSHTDSSKLCRTLTMYINGTAEAHNSRVYCCARLGGRMCSPNSTVSVVEEAPQPTATDFAEPQMESCVYPPKPTVTPDKGPSQTPTVAPASKAPDNQFLTDPTDTPDIFSSSIHSAASLLTLVLSALLANSLLVFPR</sequence>
<protein>
    <submittedName>
        <fullName evidence="4">Uncharacterized protein</fullName>
    </submittedName>
</protein>
<feature type="transmembrane region" description="Helical" evidence="2">
    <location>
        <begin position="207"/>
        <end position="226"/>
    </location>
</feature>
<comment type="caution">
    <text evidence="4">The sequence shown here is derived from an EMBL/GenBank/DDBJ whole genome shotgun (WGS) entry which is preliminary data.</text>
</comment>
<dbReference type="AlphaFoldDB" id="A0AA35WF38"/>
<proteinExistence type="predicted"/>
<name>A0AA35WF38_GEOBA</name>
<accession>A0AA35WF38</accession>